<feature type="domain" description="Helicase ATP-binding" evidence="13">
    <location>
        <begin position="233"/>
        <end position="435"/>
    </location>
</feature>
<dbReference type="InterPro" id="IPR050628">
    <property type="entry name" value="SNF2_RAD54_helicase_TF"/>
</dbReference>
<dbReference type="PANTHER" id="PTHR45626">
    <property type="entry name" value="TRANSCRIPTION TERMINATION FACTOR 2-RELATED"/>
    <property type="match status" value="1"/>
</dbReference>
<dbReference type="Pfam" id="PF08797">
    <property type="entry name" value="HIRAN"/>
    <property type="match status" value="1"/>
</dbReference>
<comment type="similarity">
    <text evidence="2">Belongs to the SNF2/RAD54 helicase family. RAD16 subfamily.</text>
</comment>
<keyword evidence="3" id="KW-0479">Metal-binding</keyword>
<dbReference type="PROSITE" id="PS50089">
    <property type="entry name" value="ZF_RING_2"/>
    <property type="match status" value="1"/>
</dbReference>
<dbReference type="InterPro" id="IPR049730">
    <property type="entry name" value="SNF2/RAD54-like_C"/>
</dbReference>
<dbReference type="GO" id="GO:0005634">
    <property type="term" value="C:nucleus"/>
    <property type="evidence" value="ECO:0007669"/>
    <property type="project" value="UniProtKB-SubCell"/>
</dbReference>
<keyword evidence="7" id="KW-0347">Helicase</keyword>
<evidence type="ECO:0000256" key="3">
    <source>
        <dbReference type="ARBA" id="ARBA00022723"/>
    </source>
</evidence>
<reference evidence="15 16" key="1">
    <citation type="submission" date="2018-09" db="EMBL/GenBank/DDBJ databases">
        <title>A high-quality reference genome of wild soybean provides a powerful tool to mine soybean genomes.</title>
        <authorList>
            <person name="Xie M."/>
            <person name="Chung C.Y.L."/>
            <person name="Li M.-W."/>
            <person name="Wong F.-L."/>
            <person name="Chan T.-F."/>
            <person name="Lam H.-M."/>
        </authorList>
    </citation>
    <scope>NUCLEOTIDE SEQUENCE [LARGE SCALE GENOMIC DNA]</scope>
    <source>
        <strain evidence="16">cv. W05</strain>
        <tissue evidence="15">Hypocotyl of etiolated seedlings</tissue>
    </source>
</reference>
<dbReference type="GO" id="GO:0008270">
    <property type="term" value="F:zinc ion binding"/>
    <property type="evidence" value="ECO:0007669"/>
    <property type="project" value="UniProtKB-KW"/>
</dbReference>
<dbReference type="SMART" id="SM00487">
    <property type="entry name" value="DEXDc"/>
    <property type="match status" value="1"/>
</dbReference>
<evidence type="ECO:0000259" key="13">
    <source>
        <dbReference type="PROSITE" id="PS51192"/>
    </source>
</evidence>
<dbReference type="InterPro" id="IPR013083">
    <property type="entry name" value="Znf_RING/FYVE/PHD"/>
</dbReference>
<evidence type="ECO:0000256" key="9">
    <source>
        <dbReference type="ARBA" id="ARBA00022840"/>
    </source>
</evidence>
<dbReference type="PROSITE" id="PS51194">
    <property type="entry name" value="HELICASE_CTER"/>
    <property type="match status" value="1"/>
</dbReference>
<dbReference type="CDD" id="cd18793">
    <property type="entry name" value="SF2_C_SNF"/>
    <property type="match status" value="1"/>
</dbReference>
<dbReference type="SMR" id="A0A445LB25"/>
<dbReference type="Gramene" id="XM_028369370.1">
    <property type="protein sequence ID" value="XP_028225171.1"/>
    <property type="gene ID" value="LOC114406612"/>
</dbReference>
<dbReference type="InterPro" id="IPR001841">
    <property type="entry name" value="Znf_RING"/>
</dbReference>
<comment type="caution">
    <text evidence="15">The sequence shown here is derived from an EMBL/GenBank/DDBJ whole genome shotgun (WGS) entry which is preliminary data.</text>
</comment>
<dbReference type="SMART" id="SM00910">
    <property type="entry name" value="HIRAN"/>
    <property type="match status" value="1"/>
</dbReference>
<feature type="domain" description="Helicase C-terminal" evidence="14">
    <location>
        <begin position="657"/>
        <end position="813"/>
    </location>
</feature>
<evidence type="ECO:0000256" key="5">
    <source>
        <dbReference type="ARBA" id="ARBA00022771"/>
    </source>
</evidence>
<keyword evidence="8" id="KW-0862">Zinc</keyword>
<evidence type="ECO:0000256" key="6">
    <source>
        <dbReference type="ARBA" id="ARBA00022801"/>
    </source>
</evidence>
<keyword evidence="9" id="KW-0067">ATP-binding</keyword>
<name>A0A445LB25_GLYSO</name>
<evidence type="ECO:0000256" key="7">
    <source>
        <dbReference type="ARBA" id="ARBA00022806"/>
    </source>
</evidence>
<dbReference type="PROSITE" id="PS00518">
    <property type="entry name" value="ZF_RING_1"/>
    <property type="match status" value="1"/>
</dbReference>
<accession>A0A445LB25</accession>
<evidence type="ECO:0000256" key="1">
    <source>
        <dbReference type="ARBA" id="ARBA00004123"/>
    </source>
</evidence>
<evidence type="ECO:0000256" key="11">
    <source>
        <dbReference type="PROSITE-ProRule" id="PRU00175"/>
    </source>
</evidence>
<dbReference type="GO" id="GO:0005524">
    <property type="term" value="F:ATP binding"/>
    <property type="evidence" value="ECO:0007669"/>
    <property type="project" value="UniProtKB-KW"/>
</dbReference>
<dbReference type="InterPro" id="IPR027417">
    <property type="entry name" value="P-loop_NTPase"/>
</dbReference>
<proteinExistence type="inferred from homology"/>
<dbReference type="Gene3D" id="3.30.70.2330">
    <property type="match status" value="1"/>
</dbReference>
<evidence type="ECO:0008006" key="17">
    <source>
        <dbReference type="Google" id="ProtNLM"/>
    </source>
</evidence>
<keyword evidence="16" id="KW-1185">Reference proteome</keyword>
<keyword evidence="10" id="KW-0539">Nucleus</keyword>
<dbReference type="GO" id="GO:0003676">
    <property type="term" value="F:nucleic acid binding"/>
    <property type="evidence" value="ECO:0007669"/>
    <property type="project" value="InterPro"/>
</dbReference>
<dbReference type="SMART" id="SM00490">
    <property type="entry name" value="HELICc"/>
    <property type="match status" value="1"/>
</dbReference>
<keyword evidence="5 11" id="KW-0863">Zinc-finger</keyword>
<evidence type="ECO:0000313" key="15">
    <source>
        <dbReference type="EMBL" id="RZC20360.1"/>
    </source>
</evidence>
<dbReference type="CDD" id="cd16509">
    <property type="entry name" value="RING-HC_HLTF"/>
    <property type="match status" value="1"/>
</dbReference>
<feature type="domain" description="RING-type" evidence="12">
    <location>
        <begin position="581"/>
        <end position="620"/>
    </location>
</feature>
<dbReference type="GO" id="GO:0016818">
    <property type="term" value="F:hydrolase activity, acting on acid anhydrides, in phosphorus-containing anhydrides"/>
    <property type="evidence" value="ECO:0007669"/>
    <property type="project" value="InterPro"/>
</dbReference>
<keyword evidence="4" id="KW-0547">Nucleotide-binding</keyword>
<dbReference type="PROSITE" id="PS51192">
    <property type="entry name" value="HELICASE_ATP_BIND_1"/>
    <property type="match status" value="1"/>
</dbReference>
<keyword evidence="6" id="KW-0378">Hydrolase</keyword>
<dbReference type="GO" id="GO:0008094">
    <property type="term" value="F:ATP-dependent activity, acting on DNA"/>
    <property type="evidence" value="ECO:0007669"/>
    <property type="project" value="TreeGrafter"/>
</dbReference>
<protein>
    <recommendedName>
        <fullName evidence="17">SWI/SNF-related matrix-associated actin-dependent regulator of chromatin subfamily A member 3-like 1</fullName>
    </recommendedName>
</protein>
<dbReference type="AlphaFoldDB" id="A0A445LB25"/>
<sequence length="823" mass="92867">MDWQEDDRSFESSESSDKYLLGFIMSNIVGLQHHSGTLHGERPLVGLAREPHNPHDPHAIVVLNTHSLSVGYIERSVAAALSPLIDQNLVKVEAIVPTARNAHRIPCQIHVFARVSDFSAVENAVEDAGLKIITGSDASFTLSDSVAVKETRAQKKSSSVDAIFKKVNRSYTGKNPAIQILEPPRTIIRTELLQHQKEGLAWLVHRENSDDLPPFWEENEGKFVNILTDYQSDNRPDPLRGGIFADEMGLGKTLTLLSLIAFDKKSQMGVSKKWRTDRKVVTLEKRRMRESENESESSSPEKGFRTNATLVVCPPSVMSTWITQLEEHTVPGALKTYMYYGERRTDDPFDLNRYDLVLTTYGILAGEHCMPKMPAKNMYWRRIVLDEAHTIKNFNALQSLAVSKLNAQCRWAVTGTPIQSGCIDLFSIMVFLRFQPFSVRQQWRELVQRSLNKGKDKGLVRLQILMEAIALRRTKDMTLVGLPPKTIEICYVELSFDERQMYDQLKQDTKIFLSRYAHDDSLVPHYSAVLSRILRLRQICTDSKLWNVQSLLLTNIEDASNNPELLQALLGQVQDGEDFDCPICLSPPIEIVITRCAHIFCRICILRALQNKNPCCPLCRRRLKESDLFSAPPESSKVDSAGECSSSQTVLPSKVSTLIKLLTESRDQHPAAKSVVFSQFRKLLLLMEEPLNAAGFKTLRLDGTMNAKHRANVIEQFQSQGIDGPTVLLASLRASSAGINLTSASRLYFMEPWWNHAVEEQAMDRVHRIGQKEAVKIVRLIAQNSIEEQILVLQEKKKQLPREPSGTGLKGMGINDIHFLLDH</sequence>
<dbReference type="Proteomes" id="UP000289340">
    <property type="component" value="Chromosome 3"/>
</dbReference>
<dbReference type="Gene3D" id="3.40.50.300">
    <property type="entry name" value="P-loop containing nucleotide triphosphate hydrolases"/>
    <property type="match status" value="1"/>
</dbReference>
<comment type="subcellular location">
    <subcellularLocation>
        <location evidence="1">Nucleus</location>
    </subcellularLocation>
</comment>
<evidence type="ECO:0000313" key="16">
    <source>
        <dbReference type="Proteomes" id="UP000289340"/>
    </source>
</evidence>
<evidence type="ECO:0000256" key="4">
    <source>
        <dbReference type="ARBA" id="ARBA00022741"/>
    </source>
</evidence>
<dbReference type="SUPFAM" id="SSF52540">
    <property type="entry name" value="P-loop containing nucleoside triphosphate hydrolases"/>
    <property type="match status" value="2"/>
</dbReference>
<evidence type="ECO:0000259" key="14">
    <source>
        <dbReference type="PROSITE" id="PS51194"/>
    </source>
</evidence>
<dbReference type="Gene3D" id="3.40.50.10810">
    <property type="entry name" value="Tandem AAA-ATPase domain"/>
    <property type="match status" value="1"/>
</dbReference>
<dbReference type="Gene3D" id="3.30.40.10">
    <property type="entry name" value="Zinc/RING finger domain, C3HC4 (zinc finger)"/>
    <property type="match status" value="1"/>
</dbReference>
<dbReference type="SMART" id="SM00184">
    <property type="entry name" value="RING"/>
    <property type="match status" value="1"/>
</dbReference>
<evidence type="ECO:0000256" key="2">
    <source>
        <dbReference type="ARBA" id="ARBA00008438"/>
    </source>
</evidence>
<evidence type="ECO:0000256" key="10">
    <source>
        <dbReference type="ARBA" id="ARBA00023242"/>
    </source>
</evidence>
<dbReference type="PANTHER" id="PTHR45626:SF17">
    <property type="entry name" value="HELICASE-LIKE TRANSCRIPTION FACTOR"/>
    <property type="match status" value="1"/>
</dbReference>
<dbReference type="InterPro" id="IPR038718">
    <property type="entry name" value="SNF2-like_sf"/>
</dbReference>
<dbReference type="Pfam" id="PF00271">
    <property type="entry name" value="Helicase_C"/>
    <property type="match status" value="1"/>
</dbReference>
<dbReference type="SUPFAM" id="SSF57850">
    <property type="entry name" value="RING/U-box"/>
    <property type="match status" value="1"/>
</dbReference>
<dbReference type="InterPro" id="IPR018957">
    <property type="entry name" value="Znf_C3HC4_RING-type"/>
</dbReference>
<dbReference type="InterPro" id="IPR017907">
    <property type="entry name" value="Znf_RING_CS"/>
</dbReference>
<organism evidence="15 16">
    <name type="scientific">Glycine soja</name>
    <name type="common">Wild soybean</name>
    <dbReference type="NCBI Taxonomy" id="3848"/>
    <lineage>
        <taxon>Eukaryota</taxon>
        <taxon>Viridiplantae</taxon>
        <taxon>Streptophyta</taxon>
        <taxon>Embryophyta</taxon>
        <taxon>Tracheophyta</taxon>
        <taxon>Spermatophyta</taxon>
        <taxon>Magnoliopsida</taxon>
        <taxon>eudicotyledons</taxon>
        <taxon>Gunneridae</taxon>
        <taxon>Pentapetalae</taxon>
        <taxon>rosids</taxon>
        <taxon>fabids</taxon>
        <taxon>Fabales</taxon>
        <taxon>Fabaceae</taxon>
        <taxon>Papilionoideae</taxon>
        <taxon>50 kb inversion clade</taxon>
        <taxon>NPAAA clade</taxon>
        <taxon>indigoferoid/millettioid clade</taxon>
        <taxon>Phaseoleae</taxon>
        <taxon>Glycine</taxon>
        <taxon>Glycine subgen. Soja</taxon>
    </lineage>
</organism>
<dbReference type="Pfam" id="PF00097">
    <property type="entry name" value="zf-C3HC4"/>
    <property type="match status" value="1"/>
</dbReference>
<gene>
    <name evidence="15" type="ORF">D0Y65_006978</name>
</gene>
<dbReference type="InterPro" id="IPR014001">
    <property type="entry name" value="Helicase_ATP-bd"/>
</dbReference>
<dbReference type="EMBL" id="QZWG01000003">
    <property type="protein sequence ID" value="RZC20360.1"/>
    <property type="molecule type" value="Genomic_DNA"/>
</dbReference>
<dbReference type="InterPro" id="IPR001650">
    <property type="entry name" value="Helicase_C-like"/>
</dbReference>
<dbReference type="InterPro" id="IPR014905">
    <property type="entry name" value="HIRAN"/>
</dbReference>
<evidence type="ECO:0000256" key="8">
    <source>
        <dbReference type="ARBA" id="ARBA00022833"/>
    </source>
</evidence>
<dbReference type="InterPro" id="IPR000330">
    <property type="entry name" value="SNF2_N"/>
</dbReference>
<dbReference type="Pfam" id="PF00176">
    <property type="entry name" value="SNF2-rel_dom"/>
    <property type="match status" value="1"/>
</dbReference>
<dbReference type="GO" id="GO:0004386">
    <property type="term" value="F:helicase activity"/>
    <property type="evidence" value="ECO:0007669"/>
    <property type="project" value="UniProtKB-KW"/>
</dbReference>
<evidence type="ECO:0000259" key="12">
    <source>
        <dbReference type="PROSITE" id="PS50089"/>
    </source>
</evidence>
<dbReference type="GO" id="GO:0006281">
    <property type="term" value="P:DNA repair"/>
    <property type="evidence" value="ECO:0007669"/>
    <property type="project" value="TreeGrafter"/>
</dbReference>